<reference evidence="2" key="1">
    <citation type="submission" date="2022-05" db="EMBL/GenBank/DDBJ databases">
        <title>Brevundimonas albigilva TT17 genome sequence.</title>
        <authorList>
            <person name="Lee K."/>
            <person name="Son H."/>
        </authorList>
    </citation>
    <scope>NUCLEOTIDE SEQUENCE</scope>
    <source>
        <strain evidence="2">TT17</strain>
    </source>
</reference>
<name>A0ABY4SS73_9CAUL</name>
<proteinExistence type="predicted"/>
<accession>A0ABY4SS73</accession>
<keyword evidence="3" id="KW-1185">Reference proteome</keyword>
<dbReference type="PROSITE" id="PS51257">
    <property type="entry name" value="PROKAR_LIPOPROTEIN"/>
    <property type="match status" value="1"/>
</dbReference>
<protein>
    <recommendedName>
        <fullName evidence="4">Lipoprotein</fullName>
    </recommendedName>
</protein>
<organism evidence="2 3">
    <name type="scientific">Brevundimonas albigilva</name>
    <dbReference type="NCBI Taxonomy" id="1312364"/>
    <lineage>
        <taxon>Bacteria</taxon>
        <taxon>Pseudomonadati</taxon>
        <taxon>Pseudomonadota</taxon>
        <taxon>Alphaproteobacteria</taxon>
        <taxon>Caulobacterales</taxon>
        <taxon>Caulobacteraceae</taxon>
        <taxon>Brevundimonas</taxon>
    </lineage>
</organism>
<evidence type="ECO:0000256" key="1">
    <source>
        <dbReference type="SAM" id="SignalP"/>
    </source>
</evidence>
<feature type="chain" id="PRO_5047508637" description="Lipoprotein" evidence="1">
    <location>
        <begin position="21"/>
        <end position="170"/>
    </location>
</feature>
<feature type="signal peptide" evidence="1">
    <location>
        <begin position="1"/>
        <end position="20"/>
    </location>
</feature>
<keyword evidence="1" id="KW-0732">Signal</keyword>
<evidence type="ECO:0008006" key="4">
    <source>
        <dbReference type="Google" id="ProtNLM"/>
    </source>
</evidence>
<evidence type="ECO:0000313" key="3">
    <source>
        <dbReference type="Proteomes" id="UP001055429"/>
    </source>
</evidence>
<dbReference type="EMBL" id="CP097649">
    <property type="protein sequence ID" value="URI16576.1"/>
    <property type="molecule type" value="Genomic_DNA"/>
</dbReference>
<gene>
    <name evidence="2" type="ORF">M8231_06265</name>
</gene>
<evidence type="ECO:0000313" key="2">
    <source>
        <dbReference type="EMBL" id="URI16576.1"/>
    </source>
</evidence>
<dbReference type="Proteomes" id="UP001055429">
    <property type="component" value="Chromosome"/>
</dbReference>
<sequence>MRARPLSVVLVAALAASGCAQMSFDRGADRFQGGVGQAASAPLQDLNIQQTEIPAVLVEARGAPYGRADLRRCADISAQVARLDEALGPDLDQPQQGPGRDEQAADLALDAVRDTASDLIPFRSWVRRLSGAAQHSREVQDSIKAGLVRRAFLKGLGQQRGCRPPAAPSA</sequence>
<dbReference type="RefSeq" id="WP_250202461.1">
    <property type="nucleotide sequence ID" value="NZ_CP097649.1"/>
</dbReference>